<dbReference type="EMBL" id="PKMF04000261">
    <property type="protein sequence ID" value="KAK7840481.1"/>
    <property type="molecule type" value="Genomic_DNA"/>
</dbReference>
<evidence type="ECO:0000259" key="1">
    <source>
        <dbReference type="Pfam" id="PF03478"/>
    </source>
</evidence>
<proteinExistence type="predicted"/>
<dbReference type="Pfam" id="PF03478">
    <property type="entry name" value="Beta-prop_KIB1-4"/>
    <property type="match status" value="1"/>
</dbReference>
<dbReference type="Proteomes" id="UP000237347">
    <property type="component" value="Unassembled WGS sequence"/>
</dbReference>
<sequence>MIPPANDASETHCKFFSILENKLYKLELPKVQGKLLRGSSYGWLVLSSNPTTSKEYMVMAIYGVVSDLAFCKNGDKKWTLIQQNDQHINHDIISHKGKFYVLRNDGGLWVGDRTSLPNMTQLVPSLPRTILNYFSLVRTMSGEFFMVRKIHELEPISRIDHIYSYKTIDFVVYKLDHHQGELK</sequence>
<evidence type="ECO:0000313" key="3">
    <source>
        <dbReference type="Proteomes" id="UP000237347"/>
    </source>
</evidence>
<gene>
    <name evidence="2" type="ORF">CFP56_016667</name>
</gene>
<organism evidence="2 3">
    <name type="scientific">Quercus suber</name>
    <name type="common">Cork oak</name>
    <dbReference type="NCBI Taxonomy" id="58331"/>
    <lineage>
        <taxon>Eukaryota</taxon>
        <taxon>Viridiplantae</taxon>
        <taxon>Streptophyta</taxon>
        <taxon>Embryophyta</taxon>
        <taxon>Tracheophyta</taxon>
        <taxon>Spermatophyta</taxon>
        <taxon>Magnoliopsida</taxon>
        <taxon>eudicotyledons</taxon>
        <taxon>Gunneridae</taxon>
        <taxon>Pentapetalae</taxon>
        <taxon>rosids</taxon>
        <taxon>fabids</taxon>
        <taxon>Fagales</taxon>
        <taxon>Fagaceae</taxon>
        <taxon>Quercus</taxon>
    </lineage>
</organism>
<accession>A0AAW0KPF3</accession>
<reference evidence="2 3" key="1">
    <citation type="journal article" date="2018" name="Sci. Data">
        <title>The draft genome sequence of cork oak.</title>
        <authorList>
            <person name="Ramos A.M."/>
            <person name="Usie A."/>
            <person name="Barbosa P."/>
            <person name="Barros P.M."/>
            <person name="Capote T."/>
            <person name="Chaves I."/>
            <person name="Simoes F."/>
            <person name="Abreu I."/>
            <person name="Carrasquinho I."/>
            <person name="Faro C."/>
            <person name="Guimaraes J.B."/>
            <person name="Mendonca D."/>
            <person name="Nobrega F."/>
            <person name="Rodrigues L."/>
            <person name="Saibo N.J.M."/>
            <person name="Varela M.C."/>
            <person name="Egas C."/>
            <person name="Matos J."/>
            <person name="Miguel C.M."/>
            <person name="Oliveira M.M."/>
            <person name="Ricardo C.P."/>
            <person name="Goncalves S."/>
        </authorList>
    </citation>
    <scope>NUCLEOTIDE SEQUENCE [LARGE SCALE GENOMIC DNA]</scope>
    <source>
        <strain evidence="3">cv. HL8</strain>
    </source>
</reference>
<dbReference type="PANTHER" id="PTHR44259">
    <property type="entry name" value="OS07G0183000 PROTEIN-RELATED"/>
    <property type="match status" value="1"/>
</dbReference>
<evidence type="ECO:0000313" key="2">
    <source>
        <dbReference type="EMBL" id="KAK7840481.1"/>
    </source>
</evidence>
<comment type="caution">
    <text evidence="2">The sequence shown here is derived from an EMBL/GenBank/DDBJ whole genome shotgun (WGS) entry which is preliminary data.</text>
</comment>
<dbReference type="AlphaFoldDB" id="A0AAW0KPF3"/>
<keyword evidence="3" id="KW-1185">Reference proteome</keyword>
<dbReference type="InterPro" id="IPR050942">
    <property type="entry name" value="F-box_BR-signaling"/>
</dbReference>
<protein>
    <recommendedName>
        <fullName evidence="1">KIB1-4 beta-propeller domain-containing protein</fullName>
    </recommendedName>
</protein>
<dbReference type="InterPro" id="IPR005174">
    <property type="entry name" value="KIB1-4_b-propeller"/>
</dbReference>
<feature type="domain" description="KIB1-4 beta-propeller" evidence="1">
    <location>
        <begin position="45"/>
        <end position="179"/>
    </location>
</feature>
<name>A0AAW0KPF3_QUESU</name>